<keyword evidence="13" id="KW-0479">Metal-binding</keyword>
<dbReference type="SUPFAM" id="SSF51621">
    <property type="entry name" value="Phosphoenolpyruvate/pyruvate domain"/>
    <property type="match status" value="1"/>
</dbReference>
<feature type="binding site" evidence="13">
    <location>
        <position position="160"/>
    </location>
    <ligand>
        <name>Mg(2+)</name>
        <dbReference type="ChEBI" id="CHEBI:18420"/>
    </ligand>
</feature>
<keyword evidence="5" id="KW-0329">Glyoxylate bypass</keyword>
<accession>A0A917KZU0</accession>
<dbReference type="EC" id="4.1.3.1" evidence="3 10"/>
<dbReference type="GO" id="GO:0006099">
    <property type="term" value="P:tricarboxylic acid cycle"/>
    <property type="evidence" value="ECO:0007669"/>
    <property type="project" value="UniProtKB-UniRule"/>
</dbReference>
<comment type="pathway">
    <text evidence="1">Carbohydrate metabolism; glyoxylate cycle; (S)-malate from isocitrate: step 1/2.</text>
</comment>
<dbReference type="InterPro" id="IPR006254">
    <property type="entry name" value="Isocitrate_lyase"/>
</dbReference>
<dbReference type="InterPro" id="IPR039556">
    <property type="entry name" value="ICL/PEPM"/>
</dbReference>
<proteinExistence type="inferred from homology"/>
<protein>
    <recommendedName>
        <fullName evidence="4 10">Isocitrate lyase</fullName>
        <ecNumber evidence="3 10">4.1.3.1</ecNumber>
    </recommendedName>
</protein>
<evidence type="ECO:0000256" key="10">
    <source>
        <dbReference type="NCBIfam" id="TIGR01346"/>
    </source>
</evidence>
<evidence type="ECO:0000313" key="16">
    <source>
        <dbReference type="Proteomes" id="UP000661507"/>
    </source>
</evidence>
<evidence type="ECO:0000256" key="1">
    <source>
        <dbReference type="ARBA" id="ARBA00004793"/>
    </source>
</evidence>
<sequence>MRPTSTPCFAPDGSTGGLPPQDPNRFAGIRRDYTDADVARLAGSFRVKHTLAENGARRLWQLLQNEPFVNTLGALTGMQALQQVKAGLKAIYLSGWQVAADANSAGQMYPDQSLYPVDSVPKVVSRINGSLRRADQIATMERLDGKADDSIHYMAPIVADAEAGFGGALNAYELMRAMIEAGAAGVHFEDQLASEKKCGHLGGKVLVPISQHIRTLNAARLAADVEGVPTVLLCRTDAESAQLLTADVDERDRPFIGNDRTPEGFFRIRPGMGKQYAIARSLAYAPYADLLWWETSDPDLNDARDFAEAIHREFPGKMLAYNCSPSFNWQRKMGVEAAAQFQREIGAMGYKFQFVTLAGFHSLNLSMFNLARGYAERGMGAYSELQQAEFAAEAEGFTAVRHQREVGVSYFDAVAMAASGGRSSTTAMEHSTETAQFHDAKTPEAAH</sequence>
<evidence type="ECO:0000256" key="4">
    <source>
        <dbReference type="ARBA" id="ARBA00017446"/>
    </source>
</evidence>
<dbReference type="Gene3D" id="3.20.20.60">
    <property type="entry name" value="Phosphoenolpyruvate-binding domains"/>
    <property type="match status" value="1"/>
</dbReference>
<feature type="active site" description="Proton acceptor" evidence="11">
    <location>
        <position position="198"/>
    </location>
</feature>
<evidence type="ECO:0000256" key="14">
    <source>
        <dbReference type="SAM" id="MobiDB-lite"/>
    </source>
</evidence>
<feature type="region of interest" description="Disordered" evidence="14">
    <location>
        <begin position="422"/>
        <end position="447"/>
    </location>
</feature>
<feature type="binding site" evidence="12">
    <location>
        <begin position="322"/>
        <end position="326"/>
    </location>
    <ligand>
        <name>substrate</name>
    </ligand>
</feature>
<dbReference type="Proteomes" id="UP000661507">
    <property type="component" value="Unassembled WGS sequence"/>
</dbReference>
<dbReference type="GO" id="GO:0006097">
    <property type="term" value="P:glyoxylate cycle"/>
    <property type="evidence" value="ECO:0007669"/>
    <property type="project" value="UniProtKB-KW"/>
</dbReference>
<feature type="binding site" evidence="12">
    <location>
        <begin position="199"/>
        <end position="200"/>
    </location>
    <ligand>
        <name>substrate</name>
    </ligand>
</feature>
<feature type="binding site" evidence="12">
    <location>
        <position position="356"/>
    </location>
    <ligand>
        <name>substrate</name>
    </ligand>
</feature>
<comment type="similarity">
    <text evidence="2">Belongs to the isocitrate lyase/PEP mutase superfamily. Isocitrate lyase family.</text>
</comment>
<reference evidence="15" key="1">
    <citation type="journal article" date="2014" name="Int. J. Syst. Evol. Microbiol.">
        <title>Complete genome sequence of Corynebacterium casei LMG S-19264T (=DSM 44701T), isolated from a smear-ripened cheese.</title>
        <authorList>
            <consortium name="US DOE Joint Genome Institute (JGI-PGF)"/>
            <person name="Walter F."/>
            <person name="Albersmeier A."/>
            <person name="Kalinowski J."/>
            <person name="Ruckert C."/>
        </authorList>
    </citation>
    <scope>NUCLEOTIDE SEQUENCE</scope>
    <source>
        <strain evidence="15">CGMCC 1.3617</strain>
    </source>
</reference>
<feature type="binding site" evidence="12">
    <location>
        <position position="235"/>
    </location>
    <ligand>
        <name>substrate</name>
    </ligand>
</feature>
<keyword evidence="16" id="KW-1185">Reference proteome</keyword>
<evidence type="ECO:0000256" key="3">
    <source>
        <dbReference type="ARBA" id="ARBA00012909"/>
    </source>
</evidence>
<evidence type="ECO:0000256" key="9">
    <source>
        <dbReference type="ARBA" id="ARBA00053855"/>
    </source>
</evidence>
<dbReference type="Pfam" id="PF00463">
    <property type="entry name" value="ICL"/>
    <property type="match status" value="2"/>
</dbReference>
<evidence type="ECO:0000256" key="7">
    <source>
        <dbReference type="ARBA" id="ARBA00023239"/>
    </source>
</evidence>
<dbReference type="PROSITE" id="PS00161">
    <property type="entry name" value="ISOCITRATE_LYASE"/>
    <property type="match status" value="1"/>
</dbReference>
<evidence type="ECO:0000256" key="5">
    <source>
        <dbReference type="ARBA" id="ARBA00022435"/>
    </source>
</evidence>
<dbReference type="EMBL" id="BMKW01000016">
    <property type="protein sequence ID" value="GGJ38029.1"/>
    <property type="molecule type" value="Genomic_DNA"/>
</dbReference>
<comment type="cofactor">
    <cofactor evidence="13">
        <name>Mg(2+)</name>
        <dbReference type="ChEBI" id="CHEBI:18420"/>
    </cofactor>
    <text evidence="13">Can also use Mn(2+) ion.</text>
</comment>
<evidence type="ECO:0000256" key="13">
    <source>
        <dbReference type="PIRSR" id="PIRSR001362-3"/>
    </source>
</evidence>
<comment type="catalytic activity">
    <reaction evidence="8">
        <text>D-threo-isocitrate = glyoxylate + succinate</text>
        <dbReference type="Rhea" id="RHEA:13245"/>
        <dbReference type="ChEBI" id="CHEBI:15562"/>
        <dbReference type="ChEBI" id="CHEBI:30031"/>
        <dbReference type="ChEBI" id="CHEBI:36655"/>
        <dbReference type="EC" id="4.1.3.1"/>
    </reaction>
</comment>
<dbReference type="PIRSF" id="PIRSF001362">
    <property type="entry name" value="Isocit_lyase"/>
    <property type="match status" value="1"/>
</dbReference>
<dbReference type="NCBIfam" id="TIGR01346">
    <property type="entry name" value="isocit_lyase"/>
    <property type="match status" value="1"/>
</dbReference>
<feature type="compositionally biased region" description="Basic and acidic residues" evidence="14">
    <location>
        <begin position="430"/>
        <end position="447"/>
    </location>
</feature>
<organism evidence="15 16">
    <name type="scientific">Neoroseomonas lacus</name>
    <dbReference type="NCBI Taxonomy" id="287609"/>
    <lineage>
        <taxon>Bacteria</taxon>
        <taxon>Pseudomonadati</taxon>
        <taxon>Pseudomonadota</taxon>
        <taxon>Alphaproteobacteria</taxon>
        <taxon>Acetobacterales</taxon>
        <taxon>Acetobacteraceae</taxon>
        <taxon>Neoroseomonas</taxon>
    </lineage>
</organism>
<name>A0A917KZU0_9PROT</name>
<keyword evidence="7 15" id="KW-0456">Lyase</keyword>
<evidence type="ECO:0000313" key="15">
    <source>
        <dbReference type="EMBL" id="GGJ38029.1"/>
    </source>
</evidence>
<dbReference type="PANTHER" id="PTHR21631">
    <property type="entry name" value="ISOCITRATE LYASE/MALATE SYNTHASE"/>
    <property type="match status" value="1"/>
</dbReference>
<keyword evidence="6" id="KW-0816">Tricarboxylic acid cycle</keyword>
<feature type="binding site" evidence="12">
    <location>
        <begin position="94"/>
        <end position="96"/>
    </location>
    <ligand>
        <name>substrate</name>
    </ligand>
</feature>
<comment type="function">
    <text evidence="9">Involved in the metabolic adaptation in response to environmental changes. Catalyzes the reversible formation of succinate and glyoxylate from isocitrate, a key step of the glyoxylate cycle, which operates as an anaplerotic route for replenishing the tricarboxylic acid cycle during growth on fatty acid substrates.</text>
</comment>
<dbReference type="GO" id="GO:0004451">
    <property type="term" value="F:isocitrate lyase activity"/>
    <property type="evidence" value="ECO:0007669"/>
    <property type="project" value="UniProtKB-UniRule"/>
</dbReference>
<keyword evidence="13" id="KW-0460">Magnesium</keyword>
<evidence type="ECO:0000256" key="11">
    <source>
        <dbReference type="PIRSR" id="PIRSR001362-1"/>
    </source>
</evidence>
<dbReference type="CDD" id="cd00377">
    <property type="entry name" value="ICL_PEPM"/>
    <property type="match status" value="1"/>
</dbReference>
<comment type="caution">
    <text evidence="15">The sequence shown here is derived from an EMBL/GenBank/DDBJ whole genome shotgun (WGS) entry which is preliminary data.</text>
</comment>
<gene>
    <name evidence="15" type="ORF">GCM10011320_52040</name>
</gene>
<dbReference type="RefSeq" id="WP_188972360.1">
    <property type="nucleotide sequence ID" value="NZ_BMKW01000016.1"/>
</dbReference>
<evidence type="ECO:0000256" key="12">
    <source>
        <dbReference type="PIRSR" id="PIRSR001362-2"/>
    </source>
</evidence>
<evidence type="ECO:0000256" key="6">
    <source>
        <dbReference type="ARBA" id="ARBA00022532"/>
    </source>
</evidence>
<dbReference type="PANTHER" id="PTHR21631:SF3">
    <property type="entry name" value="BIFUNCTIONAL GLYOXYLATE CYCLE PROTEIN"/>
    <property type="match status" value="1"/>
</dbReference>
<evidence type="ECO:0000256" key="2">
    <source>
        <dbReference type="ARBA" id="ARBA00005704"/>
    </source>
</evidence>
<dbReference type="NCBIfam" id="NF011645">
    <property type="entry name" value="PRK15063.1"/>
    <property type="match status" value="1"/>
</dbReference>
<evidence type="ECO:0000256" key="8">
    <source>
        <dbReference type="ARBA" id="ARBA00023531"/>
    </source>
</evidence>
<feature type="region of interest" description="Disordered" evidence="14">
    <location>
        <begin position="1"/>
        <end position="23"/>
    </location>
</feature>
<dbReference type="FunFam" id="3.20.20.60:FF:000005">
    <property type="entry name" value="Isocitrate lyase"/>
    <property type="match status" value="1"/>
</dbReference>
<dbReference type="InterPro" id="IPR015813">
    <property type="entry name" value="Pyrv/PenolPyrv_kinase-like_dom"/>
</dbReference>
<reference evidence="15" key="2">
    <citation type="submission" date="2020-09" db="EMBL/GenBank/DDBJ databases">
        <authorList>
            <person name="Sun Q."/>
            <person name="Zhou Y."/>
        </authorList>
    </citation>
    <scope>NUCLEOTIDE SEQUENCE</scope>
    <source>
        <strain evidence="15">CGMCC 1.3617</strain>
    </source>
</reference>
<dbReference type="InterPro" id="IPR040442">
    <property type="entry name" value="Pyrv_kinase-like_dom_sf"/>
</dbReference>
<dbReference type="GO" id="GO:0046872">
    <property type="term" value="F:metal ion binding"/>
    <property type="evidence" value="ECO:0007669"/>
    <property type="project" value="UniProtKB-KW"/>
</dbReference>
<dbReference type="AlphaFoldDB" id="A0A917KZU0"/>
<dbReference type="InterPro" id="IPR018523">
    <property type="entry name" value="Isocitrate_lyase_ph_CS"/>
</dbReference>